<name>A0ABD3FGW7_9STRA</name>
<feature type="coiled-coil region" evidence="1">
    <location>
        <begin position="85"/>
        <end position="119"/>
    </location>
</feature>
<evidence type="ECO:0000313" key="3">
    <source>
        <dbReference type="Proteomes" id="UP001632037"/>
    </source>
</evidence>
<organism evidence="2 3">
    <name type="scientific">Phytophthora oleae</name>
    <dbReference type="NCBI Taxonomy" id="2107226"/>
    <lineage>
        <taxon>Eukaryota</taxon>
        <taxon>Sar</taxon>
        <taxon>Stramenopiles</taxon>
        <taxon>Oomycota</taxon>
        <taxon>Peronosporomycetes</taxon>
        <taxon>Peronosporales</taxon>
        <taxon>Peronosporaceae</taxon>
        <taxon>Phytophthora</taxon>
    </lineage>
</organism>
<protein>
    <recommendedName>
        <fullName evidence="4">BZIP domain-containing protein</fullName>
    </recommendedName>
</protein>
<dbReference type="EMBL" id="JBIMZQ010000022">
    <property type="protein sequence ID" value="KAL3664779.1"/>
    <property type="molecule type" value="Genomic_DNA"/>
</dbReference>
<evidence type="ECO:0000256" key="1">
    <source>
        <dbReference type="SAM" id="Coils"/>
    </source>
</evidence>
<keyword evidence="1" id="KW-0175">Coiled coil</keyword>
<evidence type="ECO:0008006" key="4">
    <source>
        <dbReference type="Google" id="ProtNLM"/>
    </source>
</evidence>
<accession>A0ABD3FGW7</accession>
<reference evidence="2 3" key="1">
    <citation type="submission" date="2024-09" db="EMBL/GenBank/DDBJ databases">
        <title>Genome sequencing and assembly of Phytophthora oleae, isolate VK10A, causative agent of rot of olive drupes.</title>
        <authorList>
            <person name="Conti Taguali S."/>
            <person name="Riolo M."/>
            <person name="La Spada F."/>
            <person name="Cacciola S.O."/>
            <person name="Dionisio G."/>
        </authorList>
    </citation>
    <scope>NUCLEOTIDE SEQUENCE [LARGE SCALE GENOMIC DNA]</scope>
    <source>
        <strain evidence="2 3">VK10A</strain>
    </source>
</reference>
<evidence type="ECO:0000313" key="2">
    <source>
        <dbReference type="EMBL" id="KAL3664779.1"/>
    </source>
</evidence>
<proteinExistence type="predicted"/>
<gene>
    <name evidence="2" type="ORF">V7S43_009959</name>
</gene>
<dbReference type="AlphaFoldDB" id="A0ABD3FGW7"/>
<dbReference type="Proteomes" id="UP001632037">
    <property type="component" value="Unassembled WGS sequence"/>
</dbReference>
<sequence>MTTTDTEFLAQVEDLLASCDLPLLPSFEDNIAEQTLPTLQERKDNATSKNQVSGWQTKASRRILDVVARHEIEKAKDRKRRRDYRERRRIERDNLQQEIEKLTEELQKAKRNKRNLTLSAWEMLAQRQFAARRSSEDHQRQLHTAIDVQAGIMEEFRRLVHERIDNLDSNPDENRCTASKIKRVRFEATNTEIFVGYIKELASVFAQTDRALQESKLESTEPNWNGPIETWDEDVDTGYFQFRGKITLSFDFEEICRYRWHTAHLLDLQESRELYDVVDDPENTQALKFRRTTHLTSGGLASVLRRLVIRRYESKERMVLVWRVFSEGEGVFNGMHADETGWGVISPTERSSRTGTVLRTCVKNTPMHFNNAAVHDRAVKQFSEGLIRWGHENNEKATLGLEKLLLRGD</sequence>
<comment type="caution">
    <text evidence="2">The sequence shown here is derived from an EMBL/GenBank/DDBJ whole genome shotgun (WGS) entry which is preliminary data.</text>
</comment>
<keyword evidence="3" id="KW-1185">Reference proteome</keyword>